<dbReference type="EMBL" id="KZ293488">
    <property type="protein sequence ID" value="PBK60361.1"/>
    <property type="molecule type" value="Genomic_DNA"/>
</dbReference>
<evidence type="ECO:0000313" key="2">
    <source>
        <dbReference type="EMBL" id="PBK60361.1"/>
    </source>
</evidence>
<sequence length="151" mass="16753">MLRWENLSHLITLRPIAAFFPIPSPSSPLQIHPVYKPGPEPKLSPSPQSQAKPGSLKGDRLTMISMSYWSCSGACNLSVLRYTNVSTVLPSRYYLFGASSLSMCENKQERAIDGLAEFLYKGPVTYMAAIFDSHFETLSRDNLRTADAHGL</sequence>
<proteinExistence type="predicted"/>
<organism evidence="2 3">
    <name type="scientific">Armillaria solidipes</name>
    <dbReference type="NCBI Taxonomy" id="1076256"/>
    <lineage>
        <taxon>Eukaryota</taxon>
        <taxon>Fungi</taxon>
        <taxon>Dikarya</taxon>
        <taxon>Basidiomycota</taxon>
        <taxon>Agaricomycotina</taxon>
        <taxon>Agaricomycetes</taxon>
        <taxon>Agaricomycetidae</taxon>
        <taxon>Agaricales</taxon>
        <taxon>Marasmiineae</taxon>
        <taxon>Physalacriaceae</taxon>
        <taxon>Armillaria</taxon>
    </lineage>
</organism>
<keyword evidence="3" id="KW-1185">Reference proteome</keyword>
<protein>
    <submittedName>
        <fullName evidence="2">Uncharacterized protein</fullName>
    </submittedName>
</protein>
<gene>
    <name evidence="2" type="ORF">ARMSODRAFT_982372</name>
</gene>
<evidence type="ECO:0000256" key="1">
    <source>
        <dbReference type="SAM" id="MobiDB-lite"/>
    </source>
</evidence>
<feature type="region of interest" description="Disordered" evidence="1">
    <location>
        <begin position="31"/>
        <end position="55"/>
    </location>
</feature>
<dbReference type="AlphaFoldDB" id="A0A2H3ANF9"/>
<accession>A0A2H3ANF9</accession>
<name>A0A2H3ANF9_9AGAR</name>
<evidence type="ECO:0000313" key="3">
    <source>
        <dbReference type="Proteomes" id="UP000218334"/>
    </source>
</evidence>
<dbReference type="Proteomes" id="UP000218334">
    <property type="component" value="Unassembled WGS sequence"/>
</dbReference>
<reference evidence="3" key="1">
    <citation type="journal article" date="2017" name="Nat. Ecol. Evol.">
        <title>Genome expansion and lineage-specific genetic innovations in the forest pathogenic fungi Armillaria.</title>
        <authorList>
            <person name="Sipos G."/>
            <person name="Prasanna A.N."/>
            <person name="Walter M.C."/>
            <person name="O'Connor E."/>
            <person name="Balint B."/>
            <person name="Krizsan K."/>
            <person name="Kiss B."/>
            <person name="Hess J."/>
            <person name="Varga T."/>
            <person name="Slot J."/>
            <person name="Riley R."/>
            <person name="Boka B."/>
            <person name="Rigling D."/>
            <person name="Barry K."/>
            <person name="Lee J."/>
            <person name="Mihaltcheva S."/>
            <person name="LaButti K."/>
            <person name="Lipzen A."/>
            <person name="Waldron R."/>
            <person name="Moloney N.M."/>
            <person name="Sperisen C."/>
            <person name="Kredics L."/>
            <person name="Vagvoelgyi C."/>
            <person name="Patrignani A."/>
            <person name="Fitzpatrick D."/>
            <person name="Nagy I."/>
            <person name="Doyle S."/>
            <person name="Anderson J.B."/>
            <person name="Grigoriev I.V."/>
            <person name="Gueldener U."/>
            <person name="Muensterkoetter M."/>
            <person name="Nagy L.G."/>
        </authorList>
    </citation>
    <scope>NUCLEOTIDE SEQUENCE [LARGE SCALE GENOMIC DNA]</scope>
    <source>
        <strain evidence="3">28-4</strain>
    </source>
</reference>